<evidence type="ECO:0000256" key="1">
    <source>
        <dbReference type="ARBA" id="ARBA00004370"/>
    </source>
</evidence>
<feature type="region of interest" description="Disordered" evidence="7">
    <location>
        <begin position="326"/>
        <end position="352"/>
    </location>
</feature>
<evidence type="ECO:0000256" key="7">
    <source>
        <dbReference type="SAM" id="MobiDB-lite"/>
    </source>
</evidence>
<dbReference type="EMBL" id="VIIS01000220">
    <property type="protein sequence ID" value="KAF0311666.1"/>
    <property type="molecule type" value="Genomic_DNA"/>
</dbReference>
<dbReference type="InterPro" id="IPR045119">
    <property type="entry name" value="SUN1-5"/>
</dbReference>
<dbReference type="PROSITE" id="PS51469">
    <property type="entry name" value="SUN"/>
    <property type="match status" value="1"/>
</dbReference>
<evidence type="ECO:0000256" key="6">
    <source>
        <dbReference type="SAM" id="Coils"/>
    </source>
</evidence>
<sequence length="946" mass="98668">MGDELFLRSRCSGGAGCHCAGMEHFYVPDSTDRAPPTSSRGRRVSGQVGGALNDSMHSIKSSSTRPAPARSAGAAAASQDCTAALLASVFDQVSGAETDDRPARSRRVRRPARKRRHQEESQMDTSGLPDLSYLAYSSDEEFEEFMKQPRTDYTYSRSLSYTAVRPEPVGPPSMSRLGLRSPSQYGAGDSPLPAARTAPSRADRGAAQAAACPALVGDERGDSTLGLSPGLDADSQDEEWLPTDGVSKLGAHRCSTPYKTRPGWSVRRCARQALSPLLRLWLALTAVCHYLWTSIRPLFLAPVSKAAPGSGSRGELWRRSGSLLAGSGGDPGAGSRAGAGGPSGESGAGGAAVKEGREVGGWRCLPLATAALLLLLLTVLLLLPFLGWLGGEGGESPAELLLPAGRWPLPDADSVKQFLWEVLSSLAGGVSSLAGGVSYLLGGILAGLTSMAEGLITIGIYGLAAVQVAVAQLAGAVGSAGAVLWAPLTSGSAPAPLPPPTPAAGTEPSPAPAEVAVPPAAGDADRTLSDPRLSEVLVQMDELKVRLELLQEEYQSCRSAVSLPPSAAAVRAALGLPSDSAPLTTDRLEAAEARLRGRLESELAAVRALLDREDGGRDVQALLARLTALEEAVPAAQRQRSRLDAEGRAAAARLGSLEQELGDLRAELAHLQGALSAAREALQRTGSCCNGTAADWSGTVGAELGRMESQLLDRMQLFTTNFRKDLTADLPSLTGAAVAAAAGGSGGGGGGISREEALAIAQHELALYDADKTGQFDFALESAGGSVLSTKCTEAYTVRSARLTVLGVPLWYPSNNPRSIIQPHGRPGECFAFHGEGQFVIGLSRPVRPTEFVIEHIARGLTPGGRIDSAPRHCSVLAVTDDGEPATLLASFEYSAAGPPLQRFAATPTDRPVSAVELRVISNWGHPEYTCLYRFRVHGQPEGGAR</sequence>
<feature type="domain" description="SUN" evidence="9">
    <location>
        <begin position="784"/>
        <end position="942"/>
    </location>
</feature>
<dbReference type="PANTHER" id="PTHR12911">
    <property type="entry name" value="SAD1/UNC-84-LIKE PROTEIN-RELATED"/>
    <property type="match status" value="1"/>
</dbReference>
<feature type="compositionally biased region" description="Low complexity" evidence="7">
    <location>
        <begin position="503"/>
        <end position="521"/>
    </location>
</feature>
<evidence type="ECO:0000313" key="11">
    <source>
        <dbReference type="Proteomes" id="UP000440578"/>
    </source>
</evidence>
<feature type="transmembrane region" description="Helical" evidence="8">
    <location>
        <begin position="426"/>
        <end position="448"/>
    </location>
</feature>
<keyword evidence="4 6" id="KW-0175">Coiled coil</keyword>
<dbReference type="AlphaFoldDB" id="A0A6A4WW12"/>
<feature type="region of interest" description="Disordered" evidence="7">
    <location>
        <begin position="94"/>
        <end position="131"/>
    </location>
</feature>
<feature type="coiled-coil region" evidence="6">
    <location>
        <begin position="619"/>
        <end position="681"/>
    </location>
</feature>
<keyword evidence="5 8" id="KW-0472">Membrane</keyword>
<feature type="coiled-coil region" evidence="6">
    <location>
        <begin position="533"/>
        <end position="560"/>
    </location>
</feature>
<dbReference type="FunFam" id="2.60.120.260:FF:000009">
    <property type="entry name" value="SUN domain-containing protein 1 isoform X1"/>
    <property type="match status" value="1"/>
</dbReference>
<dbReference type="OrthoDB" id="342281at2759"/>
<evidence type="ECO:0000256" key="4">
    <source>
        <dbReference type="ARBA" id="ARBA00023054"/>
    </source>
</evidence>
<evidence type="ECO:0000256" key="8">
    <source>
        <dbReference type="SAM" id="Phobius"/>
    </source>
</evidence>
<dbReference type="Pfam" id="PF07738">
    <property type="entry name" value="Sad1_UNC"/>
    <property type="match status" value="1"/>
</dbReference>
<dbReference type="PANTHER" id="PTHR12911:SF22">
    <property type="entry name" value="SUN DOMAIN-CONTAINING PROTEIN 2"/>
    <property type="match status" value="1"/>
</dbReference>
<evidence type="ECO:0000256" key="3">
    <source>
        <dbReference type="ARBA" id="ARBA00022989"/>
    </source>
</evidence>
<dbReference type="Proteomes" id="UP000440578">
    <property type="component" value="Unassembled WGS sequence"/>
</dbReference>
<name>A0A6A4WW12_AMPAM</name>
<accession>A0A6A4WW12</accession>
<comment type="subcellular location">
    <subcellularLocation>
        <location evidence="1">Membrane</location>
    </subcellularLocation>
</comment>
<feature type="compositionally biased region" description="Basic residues" evidence="7">
    <location>
        <begin position="104"/>
        <end position="116"/>
    </location>
</feature>
<gene>
    <name evidence="10" type="primary">SUN1_1</name>
    <name evidence="10" type="ORF">FJT64_017510</name>
</gene>
<feature type="transmembrane region" description="Helical" evidence="8">
    <location>
        <begin position="364"/>
        <end position="386"/>
    </location>
</feature>
<keyword evidence="2 8" id="KW-0812">Transmembrane</keyword>
<reference evidence="10 11" key="1">
    <citation type="submission" date="2019-07" db="EMBL/GenBank/DDBJ databases">
        <title>Draft genome assembly of a fouling barnacle, Amphibalanus amphitrite (Darwin, 1854): The first reference genome for Thecostraca.</title>
        <authorList>
            <person name="Kim W."/>
        </authorList>
    </citation>
    <scope>NUCLEOTIDE SEQUENCE [LARGE SCALE GENOMIC DNA]</scope>
    <source>
        <strain evidence="10">SNU_AA5</strain>
        <tissue evidence="10">Soma without cirri and trophi</tissue>
    </source>
</reference>
<evidence type="ECO:0000313" key="10">
    <source>
        <dbReference type="EMBL" id="KAF0311666.1"/>
    </source>
</evidence>
<dbReference type="GO" id="GO:0034993">
    <property type="term" value="C:meiotic nuclear membrane microtubule tethering complex"/>
    <property type="evidence" value="ECO:0007669"/>
    <property type="project" value="TreeGrafter"/>
</dbReference>
<keyword evidence="11" id="KW-1185">Reference proteome</keyword>
<feature type="transmembrane region" description="Helical" evidence="8">
    <location>
        <begin position="460"/>
        <end position="486"/>
    </location>
</feature>
<evidence type="ECO:0000256" key="5">
    <source>
        <dbReference type="ARBA" id="ARBA00023136"/>
    </source>
</evidence>
<dbReference type="InterPro" id="IPR012919">
    <property type="entry name" value="SUN_dom"/>
</dbReference>
<feature type="region of interest" description="Disordered" evidence="7">
    <location>
        <begin position="495"/>
        <end position="528"/>
    </location>
</feature>
<keyword evidence="3 8" id="KW-1133">Transmembrane helix</keyword>
<evidence type="ECO:0000259" key="9">
    <source>
        <dbReference type="PROSITE" id="PS51469"/>
    </source>
</evidence>
<feature type="compositionally biased region" description="Low complexity" evidence="7">
    <location>
        <begin position="61"/>
        <end position="74"/>
    </location>
</feature>
<evidence type="ECO:0000256" key="2">
    <source>
        <dbReference type="ARBA" id="ARBA00022692"/>
    </source>
</evidence>
<dbReference type="GO" id="GO:0043495">
    <property type="term" value="F:protein-membrane adaptor activity"/>
    <property type="evidence" value="ECO:0007669"/>
    <property type="project" value="TreeGrafter"/>
</dbReference>
<proteinExistence type="predicted"/>
<feature type="compositionally biased region" description="Gly residues" evidence="7">
    <location>
        <begin position="326"/>
        <end position="350"/>
    </location>
</feature>
<comment type="caution">
    <text evidence="10">The sequence shown here is derived from an EMBL/GenBank/DDBJ whole genome shotgun (WGS) entry which is preliminary data.</text>
</comment>
<protein>
    <submittedName>
        <fullName evidence="10">SUN domain-containing protein 1</fullName>
    </submittedName>
</protein>
<organism evidence="10 11">
    <name type="scientific">Amphibalanus amphitrite</name>
    <name type="common">Striped barnacle</name>
    <name type="synonym">Balanus amphitrite</name>
    <dbReference type="NCBI Taxonomy" id="1232801"/>
    <lineage>
        <taxon>Eukaryota</taxon>
        <taxon>Metazoa</taxon>
        <taxon>Ecdysozoa</taxon>
        <taxon>Arthropoda</taxon>
        <taxon>Crustacea</taxon>
        <taxon>Multicrustacea</taxon>
        <taxon>Cirripedia</taxon>
        <taxon>Thoracica</taxon>
        <taxon>Thoracicalcarea</taxon>
        <taxon>Balanomorpha</taxon>
        <taxon>Balanoidea</taxon>
        <taxon>Balanidae</taxon>
        <taxon>Amphibalaninae</taxon>
        <taxon>Amphibalanus</taxon>
    </lineage>
</organism>
<feature type="region of interest" description="Disordered" evidence="7">
    <location>
        <begin position="30"/>
        <end position="74"/>
    </location>
</feature>
<dbReference type="Gene3D" id="2.60.120.260">
    <property type="entry name" value="Galactose-binding domain-like"/>
    <property type="match status" value="1"/>
</dbReference>